<evidence type="ECO:0000256" key="3">
    <source>
        <dbReference type="ARBA" id="ARBA00023002"/>
    </source>
</evidence>
<keyword evidence="7" id="KW-0812">Transmembrane</keyword>
<evidence type="ECO:0000313" key="9">
    <source>
        <dbReference type="Proteomes" id="UP000636709"/>
    </source>
</evidence>
<comment type="similarity">
    <text evidence="1">Belongs to the cytochrome P450 family.</text>
</comment>
<protein>
    <recommendedName>
        <fullName evidence="10">Cytochrome P450 704C1</fullName>
    </recommendedName>
</protein>
<dbReference type="GO" id="GO:0016705">
    <property type="term" value="F:oxidoreductase activity, acting on paired donors, with incorporation or reduction of molecular oxygen"/>
    <property type="evidence" value="ECO:0007669"/>
    <property type="project" value="InterPro"/>
</dbReference>
<dbReference type="OrthoDB" id="1470350at2759"/>
<dbReference type="PRINTS" id="PR00385">
    <property type="entry name" value="P450"/>
</dbReference>
<evidence type="ECO:0000256" key="5">
    <source>
        <dbReference type="PIRSR" id="PIRSR602401-1"/>
    </source>
</evidence>
<evidence type="ECO:0000256" key="4">
    <source>
        <dbReference type="ARBA" id="ARBA00023004"/>
    </source>
</evidence>
<evidence type="ECO:0000256" key="2">
    <source>
        <dbReference type="ARBA" id="ARBA00022723"/>
    </source>
</evidence>
<comment type="cofactor">
    <cofactor evidence="5">
        <name>heme</name>
        <dbReference type="ChEBI" id="CHEBI:30413"/>
    </cofactor>
</comment>
<feature type="compositionally biased region" description="Low complexity" evidence="6">
    <location>
        <begin position="55"/>
        <end position="72"/>
    </location>
</feature>
<keyword evidence="4 5" id="KW-0408">Iron</keyword>
<accession>A0A835A424</accession>
<dbReference type="InterPro" id="IPR002401">
    <property type="entry name" value="Cyt_P450_E_grp-I"/>
</dbReference>
<keyword evidence="2 5" id="KW-0479">Metal-binding</keyword>
<dbReference type="SUPFAM" id="SSF48264">
    <property type="entry name" value="Cytochrome P450"/>
    <property type="match status" value="2"/>
</dbReference>
<feature type="transmembrane region" description="Helical" evidence="7">
    <location>
        <begin position="117"/>
        <end position="134"/>
    </location>
</feature>
<feature type="compositionally biased region" description="Polar residues" evidence="6">
    <location>
        <begin position="78"/>
        <end position="93"/>
    </location>
</feature>
<sequence>MGKEGNRKAYPCRMFVAGEAPVASLDEQRAAQLARSPRARERREKPWEIGKGGSRTRAAAAAVGQGSVQGGARADRQTVCSQSQVNGASTLPTAPSRASHRDASAHRRAMDSPPSQPTLLALSLVLLLLALYLARRRRGAGKNRGKYPPVAGTVLHQLLNFGRLVEYQTELSRRHRTFRMLTPTCNYIYTVEPANVEYIFKSNFANYGKGSTLHGLAEDLLGDGIFVVDGDRWRHQRKVASHEFSTRVLREFSSAVFRDTAAELAGIVAAADGERLEISDLLMRSTLDSIFKVGFGVSLGSLSGCSEEGAAFARAFDDASEQVLYRLFDVFWKAKRLLNISSEAAMKRSLRTINDFIYAVIDRKIEQMGKDQQEFATKEDILSRFLLEREQDPDCFDNKYLRDIILSFVTAGRDTTAGTLSWFLYVLCRNEAVQDRIVEEVRAATAAGGHDVVVGAGELAKSLTEDAIGKMHYLHAALTETLRLRHLPGHQQVPHLLAASFWQNVKCCFSDDTLPDGYAVNKGDMVHYQPFPMGRMEFLWGADAEEFRPERWLDDDGVFVPESPFKFTAFQAGPRVCLGREFAYRQMKIFAALLLSMFRFEMWDADATVGYRAMLTLKMDRPLCVRATPRRYIEAELEERERKIPVANISRNADESAATTSFRYLIRCLGRSADVECETPACGQNYCPALTKRFPYSTFRQNQTTRDFRTVVANLAPRHLTGSDDMESPLSEPAMLALCLLVLLLAVYFVRRRRGPGKHRGNYPPVAGTVLHQLLNFGRLVEYQTELARRYRTFRMLTPTCNYVYTVEPANVEYMLKTNFSNYGKGVMTHDVLEDLLGDGIFNVDGAKWRHQRKVASHEFSTRVLREFSSAVFRDTAAELAGIVVAAAAAADGERAPVDITDLLMRSTLDSIFKIGFGVNLGSLSGCSKEGAAFARAFDDASEQVLYRFFDVFWKVKRLLNISSEAAMKRSVRTINEFVYAVIDRKIEQMARNHQEFVRSPASPCSTHGCSQNSLFLRHWIDISLWQAKKEDILSRFLLEREQDPGCFDNKYLRDIILNFVIAGRDTTAGTMAWFLYVLCRNQHIQEKIAREVRVAATGDRDVGVQEFVACLTEDAISKMQYLHAALTETLRLYPAVPIDVKYCFSDDTLPDGYAVRKGDMVNYQPYPMGRMKFLWGMDAEEFRPERWLDDDGVFVPESPFKFTAFQAGPRICLGKEFAYRQMKIFAAVLLYLFRFEMWDANAKVGYRPMLTLKMDGPLYVHEEGLAWRQKVKQPRASPVTRSTATSSRSLPLDLPLSDAVDPGPCLFSYP</sequence>
<dbReference type="CDD" id="cd11064">
    <property type="entry name" value="CYP86A"/>
    <property type="match status" value="2"/>
</dbReference>
<dbReference type="Proteomes" id="UP000636709">
    <property type="component" value="Unassembled WGS sequence"/>
</dbReference>
<evidence type="ECO:0000256" key="6">
    <source>
        <dbReference type="SAM" id="MobiDB-lite"/>
    </source>
</evidence>
<feature type="binding site" description="axial binding residue" evidence="5">
    <location>
        <position position="577"/>
    </location>
    <ligand>
        <name>heme</name>
        <dbReference type="ChEBI" id="CHEBI:30413"/>
    </ligand>
    <ligandPart>
        <name>Fe</name>
        <dbReference type="ChEBI" id="CHEBI:18248"/>
    </ligandPart>
</feature>
<keyword evidence="5" id="KW-0349">Heme</keyword>
<keyword evidence="7" id="KW-0472">Membrane</keyword>
<name>A0A835A424_9POAL</name>
<feature type="compositionally biased region" description="Basic and acidic residues" evidence="6">
    <location>
        <begin position="99"/>
        <end position="110"/>
    </location>
</feature>
<evidence type="ECO:0000256" key="1">
    <source>
        <dbReference type="ARBA" id="ARBA00010617"/>
    </source>
</evidence>
<evidence type="ECO:0008006" key="10">
    <source>
        <dbReference type="Google" id="ProtNLM"/>
    </source>
</evidence>
<feature type="region of interest" description="Disordered" evidence="6">
    <location>
        <begin position="28"/>
        <end position="114"/>
    </location>
</feature>
<dbReference type="GO" id="GO:0020037">
    <property type="term" value="F:heme binding"/>
    <property type="evidence" value="ECO:0007669"/>
    <property type="project" value="InterPro"/>
</dbReference>
<dbReference type="GO" id="GO:0005506">
    <property type="term" value="F:iron ion binding"/>
    <property type="evidence" value="ECO:0007669"/>
    <property type="project" value="InterPro"/>
</dbReference>
<dbReference type="InterPro" id="IPR001128">
    <property type="entry name" value="Cyt_P450"/>
</dbReference>
<keyword evidence="3" id="KW-0560">Oxidoreductase</keyword>
<dbReference type="EMBL" id="JACEFO010002676">
    <property type="protein sequence ID" value="KAF8651655.1"/>
    <property type="molecule type" value="Genomic_DNA"/>
</dbReference>
<dbReference type="PANTHER" id="PTHR24296">
    <property type="entry name" value="CYTOCHROME P450"/>
    <property type="match status" value="1"/>
</dbReference>
<evidence type="ECO:0000256" key="7">
    <source>
        <dbReference type="SAM" id="Phobius"/>
    </source>
</evidence>
<comment type="caution">
    <text evidence="8">The sequence shown here is derived from an EMBL/GenBank/DDBJ whole genome shotgun (WGS) entry which is preliminary data.</text>
</comment>
<dbReference type="GO" id="GO:0004497">
    <property type="term" value="F:monooxygenase activity"/>
    <property type="evidence" value="ECO:0007669"/>
    <property type="project" value="InterPro"/>
</dbReference>
<organism evidence="8 9">
    <name type="scientific">Digitaria exilis</name>
    <dbReference type="NCBI Taxonomy" id="1010633"/>
    <lineage>
        <taxon>Eukaryota</taxon>
        <taxon>Viridiplantae</taxon>
        <taxon>Streptophyta</taxon>
        <taxon>Embryophyta</taxon>
        <taxon>Tracheophyta</taxon>
        <taxon>Spermatophyta</taxon>
        <taxon>Magnoliopsida</taxon>
        <taxon>Liliopsida</taxon>
        <taxon>Poales</taxon>
        <taxon>Poaceae</taxon>
        <taxon>PACMAD clade</taxon>
        <taxon>Panicoideae</taxon>
        <taxon>Panicodae</taxon>
        <taxon>Paniceae</taxon>
        <taxon>Anthephorinae</taxon>
        <taxon>Digitaria</taxon>
    </lineage>
</organism>
<feature type="compositionally biased region" description="Basic and acidic residues" evidence="6">
    <location>
        <begin position="38"/>
        <end position="48"/>
    </location>
</feature>
<dbReference type="PRINTS" id="PR00463">
    <property type="entry name" value="EP450I"/>
</dbReference>
<dbReference type="Gene3D" id="1.10.630.10">
    <property type="entry name" value="Cytochrome P450"/>
    <property type="match status" value="2"/>
</dbReference>
<dbReference type="Pfam" id="PF00067">
    <property type="entry name" value="p450"/>
    <property type="match status" value="2"/>
</dbReference>
<keyword evidence="7" id="KW-1133">Transmembrane helix</keyword>
<keyword evidence="9" id="KW-1185">Reference proteome</keyword>
<evidence type="ECO:0000313" key="8">
    <source>
        <dbReference type="EMBL" id="KAF8651655.1"/>
    </source>
</evidence>
<gene>
    <name evidence="8" type="ORF">HU200_063166</name>
</gene>
<proteinExistence type="inferred from homology"/>
<reference evidence="8" key="1">
    <citation type="submission" date="2020-07" db="EMBL/GenBank/DDBJ databases">
        <title>Genome sequence and genetic diversity analysis of an under-domesticated orphan crop, white fonio (Digitaria exilis).</title>
        <authorList>
            <person name="Bennetzen J.L."/>
            <person name="Chen S."/>
            <person name="Ma X."/>
            <person name="Wang X."/>
            <person name="Yssel A.E.J."/>
            <person name="Chaluvadi S.R."/>
            <person name="Johnson M."/>
            <person name="Gangashetty P."/>
            <person name="Hamidou F."/>
            <person name="Sanogo M.D."/>
            <person name="Zwaenepoel A."/>
            <person name="Wallace J."/>
            <person name="Van De Peer Y."/>
            <person name="Van Deynze A."/>
        </authorList>
    </citation>
    <scope>NUCLEOTIDE SEQUENCE</scope>
    <source>
        <tissue evidence="8">Leaves</tissue>
    </source>
</reference>
<dbReference type="InterPro" id="IPR036396">
    <property type="entry name" value="Cyt_P450_sf"/>
</dbReference>